<evidence type="ECO:0000313" key="1">
    <source>
        <dbReference type="EMBL" id="MBA4643629.1"/>
    </source>
</evidence>
<proteinExistence type="predicted"/>
<accession>A0A7C9DS34</accession>
<dbReference type="AlphaFoldDB" id="A0A7C9DS34"/>
<sequence length="107" mass="12727">MHHIRTRHFLRLCFISYYQPWSTTIMKPEWELTVSFRLSLYHLQWPLVNLLFTLLPESVATFQGLFLELSPSSLLQLPFLRSYGREDQRAERMHLVREIAMAGCSID</sequence>
<organism evidence="1">
    <name type="scientific">Opuntia streptacantha</name>
    <name type="common">Prickly pear cactus</name>
    <name type="synonym">Opuntia cardona</name>
    <dbReference type="NCBI Taxonomy" id="393608"/>
    <lineage>
        <taxon>Eukaryota</taxon>
        <taxon>Viridiplantae</taxon>
        <taxon>Streptophyta</taxon>
        <taxon>Embryophyta</taxon>
        <taxon>Tracheophyta</taxon>
        <taxon>Spermatophyta</taxon>
        <taxon>Magnoliopsida</taxon>
        <taxon>eudicotyledons</taxon>
        <taxon>Gunneridae</taxon>
        <taxon>Pentapetalae</taxon>
        <taxon>Caryophyllales</taxon>
        <taxon>Cactineae</taxon>
        <taxon>Cactaceae</taxon>
        <taxon>Opuntioideae</taxon>
        <taxon>Opuntia</taxon>
    </lineage>
</organism>
<reference evidence="1" key="1">
    <citation type="journal article" date="2013" name="J. Plant Res.">
        <title>Effect of fungi and light on seed germination of three Opuntia species from semiarid lands of central Mexico.</title>
        <authorList>
            <person name="Delgado-Sanchez P."/>
            <person name="Jimenez-Bremont J.F."/>
            <person name="Guerrero-Gonzalez Mde L."/>
            <person name="Flores J."/>
        </authorList>
    </citation>
    <scope>NUCLEOTIDE SEQUENCE</scope>
    <source>
        <tissue evidence="1">Cladode</tissue>
    </source>
</reference>
<dbReference type="EMBL" id="GISG01134450">
    <property type="protein sequence ID" value="MBA4643629.1"/>
    <property type="molecule type" value="Transcribed_RNA"/>
</dbReference>
<name>A0A7C9DS34_OPUST</name>
<reference evidence="1" key="2">
    <citation type="submission" date="2020-07" db="EMBL/GenBank/DDBJ databases">
        <authorList>
            <person name="Vera ALvarez R."/>
            <person name="Arias-Moreno D.M."/>
            <person name="Jimenez-Jacinto V."/>
            <person name="Jimenez-Bremont J.F."/>
            <person name="Swaminathan K."/>
            <person name="Moose S.P."/>
            <person name="Guerrero-Gonzalez M.L."/>
            <person name="Marino-Ramirez L."/>
            <person name="Landsman D."/>
            <person name="Rodriguez-Kessler M."/>
            <person name="Delgado-Sanchez P."/>
        </authorList>
    </citation>
    <scope>NUCLEOTIDE SEQUENCE</scope>
    <source>
        <tissue evidence="1">Cladode</tissue>
    </source>
</reference>
<protein>
    <submittedName>
        <fullName evidence="1">Uncharacterized protein</fullName>
    </submittedName>
</protein>